<protein>
    <submittedName>
        <fullName evidence="4">Uncharacterized protein</fullName>
    </submittedName>
</protein>
<organism evidence="4 5">
    <name type="scientific">Paenibacillus sepulcri</name>
    <dbReference type="NCBI Taxonomy" id="359917"/>
    <lineage>
        <taxon>Bacteria</taxon>
        <taxon>Bacillati</taxon>
        <taxon>Bacillota</taxon>
        <taxon>Bacilli</taxon>
        <taxon>Bacillales</taxon>
        <taxon>Paenibacillaceae</taxon>
        <taxon>Paenibacillus</taxon>
    </lineage>
</organism>
<dbReference type="PROSITE" id="PS51257">
    <property type="entry name" value="PROKAR_LIPOPROTEIN"/>
    <property type="match status" value="1"/>
</dbReference>
<gene>
    <name evidence="4" type="ORF">K0U00_39715</name>
</gene>
<evidence type="ECO:0000256" key="3">
    <source>
        <dbReference type="SAM" id="SignalP"/>
    </source>
</evidence>
<keyword evidence="2" id="KW-1133">Transmembrane helix</keyword>
<comment type="caution">
    <text evidence="4">The sequence shown here is derived from an EMBL/GenBank/DDBJ whole genome shotgun (WGS) entry which is preliminary data.</text>
</comment>
<feature type="transmembrane region" description="Helical" evidence="2">
    <location>
        <begin position="119"/>
        <end position="140"/>
    </location>
</feature>
<keyword evidence="2" id="KW-0812">Transmembrane</keyword>
<feature type="coiled-coil region" evidence="1">
    <location>
        <begin position="42"/>
        <end position="108"/>
    </location>
</feature>
<keyword evidence="5" id="KW-1185">Reference proteome</keyword>
<dbReference type="EMBL" id="JAHZIK010002085">
    <property type="protein sequence ID" value="MBW7460208.1"/>
    <property type="molecule type" value="Genomic_DNA"/>
</dbReference>
<dbReference type="Proteomes" id="UP001519887">
    <property type="component" value="Unassembled WGS sequence"/>
</dbReference>
<name>A0ABS7CGZ7_9BACL</name>
<evidence type="ECO:0000256" key="1">
    <source>
        <dbReference type="SAM" id="Coils"/>
    </source>
</evidence>
<proteinExistence type="predicted"/>
<evidence type="ECO:0000313" key="5">
    <source>
        <dbReference type="Proteomes" id="UP001519887"/>
    </source>
</evidence>
<sequence length="149" mass="17029">MGVVKWGLSLCCAVLLACAVSNVAYAGFMENVKGIFQLPDEVDELREQYDSTKTQLDEVTKQSQETIEQYRQAEERLHEENVKLMEQNENLAKRNDELSQAVISLQASEEARTAKSRRIWLFIYSGIGLLALYFLSGRLLRLLLRSRQA</sequence>
<evidence type="ECO:0000313" key="4">
    <source>
        <dbReference type="EMBL" id="MBW7460208.1"/>
    </source>
</evidence>
<feature type="chain" id="PRO_5047330851" evidence="3">
    <location>
        <begin position="27"/>
        <end position="149"/>
    </location>
</feature>
<accession>A0ABS7CGZ7</accession>
<keyword evidence="3" id="KW-0732">Signal</keyword>
<evidence type="ECO:0000256" key="2">
    <source>
        <dbReference type="SAM" id="Phobius"/>
    </source>
</evidence>
<dbReference type="RefSeq" id="WP_210038634.1">
    <property type="nucleotide sequence ID" value="NZ_JBHLVU010000011.1"/>
</dbReference>
<reference evidence="4 5" key="1">
    <citation type="submission" date="2021-07" db="EMBL/GenBank/DDBJ databases">
        <title>Paenibacillus radiodurans sp. nov., isolated from the southeastern edge of Tengger Desert.</title>
        <authorList>
            <person name="Zhang G."/>
        </authorList>
    </citation>
    <scope>NUCLEOTIDE SEQUENCE [LARGE SCALE GENOMIC DNA]</scope>
    <source>
        <strain evidence="4 5">CCM 7311</strain>
    </source>
</reference>
<keyword evidence="1" id="KW-0175">Coiled coil</keyword>
<feature type="signal peptide" evidence="3">
    <location>
        <begin position="1"/>
        <end position="26"/>
    </location>
</feature>
<keyword evidence="2" id="KW-0472">Membrane</keyword>